<accession>A0A848QQP9</accession>
<dbReference type="Proteomes" id="UP000583639">
    <property type="component" value="Unassembled WGS sequence"/>
</dbReference>
<evidence type="ECO:0000313" key="1">
    <source>
        <dbReference type="EMBL" id="NMW40606.1"/>
    </source>
</evidence>
<protein>
    <submittedName>
        <fullName evidence="1">Uncharacterized protein</fullName>
    </submittedName>
</protein>
<proteinExistence type="predicted"/>
<organism evidence="1 2">
    <name type="scientific">Phocaeicola vulgatus</name>
    <name type="common">Bacteroides vulgatus</name>
    <dbReference type="NCBI Taxonomy" id="821"/>
    <lineage>
        <taxon>Bacteria</taxon>
        <taxon>Pseudomonadati</taxon>
        <taxon>Bacteroidota</taxon>
        <taxon>Bacteroidia</taxon>
        <taxon>Bacteroidales</taxon>
        <taxon>Bacteroidaceae</taxon>
        <taxon>Phocaeicola</taxon>
    </lineage>
</organism>
<dbReference type="AlphaFoldDB" id="A0A848QQP9"/>
<dbReference type="EMBL" id="JABDSI010000115">
    <property type="protein sequence ID" value="NMW40606.1"/>
    <property type="molecule type" value="Genomic_DNA"/>
</dbReference>
<sequence length="72" mass="8159">MPWSIRMSAGMEIRLSVYTRFRPFGQMPGLLSEHPVVGVCFQSFIRITLQINNDFLELVSLLREVAASGTGW</sequence>
<name>A0A848QQP9_PHOVU</name>
<gene>
    <name evidence="1" type="ORF">HKQ55_10735</name>
</gene>
<evidence type="ECO:0000313" key="2">
    <source>
        <dbReference type="Proteomes" id="UP000583639"/>
    </source>
</evidence>
<reference evidence="1 2" key="1">
    <citation type="submission" date="2020-04" db="EMBL/GenBank/DDBJ databases">
        <title>A novel gut-associated lysogenic phage, Bacteroides phage BV01, alters the host transcriptome and bile acid metabolism in Bacteroides vulgatus.</title>
        <authorList>
            <person name="Campbell D.E."/>
            <person name="Ly L."/>
            <person name="Ridlon J.M."/>
            <person name="Hsiao A."/>
            <person name="Degnan P.H."/>
        </authorList>
    </citation>
    <scope>NUCLEOTIDE SEQUENCE [LARGE SCALE GENOMIC DNA]</scope>
    <source>
        <strain evidence="1 2">VPI-BV8526</strain>
    </source>
</reference>
<comment type="caution">
    <text evidence="1">The sequence shown here is derived from an EMBL/GenBank/DDBJ whole genome shotgun (WGS) entry which is preliminary data.</text>
</comment>